<dbReference type="EMBL" id="CP095053">
    <property type="protein sequence ID" value="UOR05874.1"/>
    <property type="molecule type" value="Genomic_DNA"/>
</dbReference>
<name>A0A8T9SY75_9BACT</name>
<sequence>MPLNVKITKDEIQDTSAEILTGSTGNVEFTYDDAANKLTASVEIPPVDLSNYYNKQEVYNKNEVDTKGEVDSKIAAIPKVDLTPYYQKVEVYNKVEVDSKISSVNTEKSIADRAFQDRGSYSRGLPHPLYYIANASDFTEFPDNINLAQEGGNPYYLTQIKPSNVYQPELDNYIIYFKTGNYQSGIAFIGQHVYYKDLFPGGQYNHTNTIFYQTYPREFDEKFVYNVSLNNASSEKGYESELNLSQARVFFDSITTQNIDAYNYINGSTYLTTSGENTISAVVNESTITVDKDKIFIDAAEVSIPKYDQKIAAISAGGGGVESIADKLFGGTMRPLPIKALFYINKSLSSSWNGTYPTYVSSDATISGDTTKGWVFENVEYAGESEADEPIYILYDSAPVLLSPQFFGGPIEKYSDILDFNDDIDYKKSWWYTNENFTDDEYYNEYYKVLFRGILQVNNYHYTVTTTADKSSDNSLDLSSFSVNTRKMEISRSANASDSETVLNVQGNSRFYSDRYEIVANGSRLDIDKNNFSVNTYGGGQVTGTISISGNSILIDAANVSIPKYDQKIAAMSGGSGGTVDLSNYYNKSETDTKINENAFTNEKVAFFFLLNSDAASDVGFTYFNNKVGLFIQNNVVTEAKLSEGVRAKLNSSGGSVDLSNYYTKVEVDNKTEKQYYLFPNNQMQPYQQSVILTNVAGGFTRYIAPGNSSTVTDPHGFYTSGGVNLNLQAGKRYSYTLTMRFITDGGTYTGGISFGLTSTPESDNDLEIANKNWFQLANGKSETLVFSDIIQGGFSHKIGFRLDGTADKLQWRYSLKIHEI</sequence>
<evidence type="ECO:0000313" key="1">
    <source>
        <dbReference type="EMBL" id="UOR05874.1"/>
    </source>
</evidence>
<protein>
    <submittedName>
        <fullName evidence="1">Uncharacterized protein</fullName>
    </submittedName>
</protein>
<dbReference type="Proteomes" id="UP000829925">
    <property type="component" value="Chromosome"/>
</dbReference>
<dbReference type="AlphaFoldDB" id="A0A8T9SY75"/>
<dbReference type="RefSeq" id="WP_245094482.1">
    <property type="nucleotide sequence ID" value="NZ_CP095053.1"/>
</dbReference>
<gene>
    <name evidence="1" type="ORF">MUN82_01950</name>
</gene>
<accession>A0A8T9SY75</accession>
<organism evidence="1 2">
    <name type="scientific">Hymenobacter aerilatus</name>
    <dbReference type="NCBI Taxonomy" id="2932251"/>
    <lineage>
        <taxon>Bacteria</taxon>
        <taxon>Pseudomonadati</taxon>
        <taxon>Bacteroidota</taxon>
        <taxon>Cytophagia</taxon>
        <taxon>Cytophagales</taxon>
        <taxon>Hymenobacteraceae</taxon>
        <taxon>Hymenobacter</taxon>
    </lineage>
</organism>
<keyword evidence="2" id="KW-1185">Reference proteome</keyword>
<reference evidence="1 2" key="1">
    <citation type="submission" date="2022-04" db="EMBL/GenBank/DDBJ databases">
        <title>Hymenobacter sp. isolated from the air.</title>
        <authorList>
            <person name="Won M."/>
            <person name="Lee C.-M."/>
            <person name="Woen H.-Y."/>
            <person name="Kwon S.-W."/>
        </authorList>
    </citation>
    <scope>NUCLEOTIDE SEQUENCE [LARGE SCALE GENOMIC DNA]</scope>
    <source>
        <strain evidence="2">5413 J-13</strain>
    </source>
</reference>
<proteinExistence type="predicted"/>
<dbReference type="KEGG" id="haei:MUN82_01950"/>
<evidence type="ECO:0000313" key="2">
    <source>
        <dbReference type="Proteomes" id="UP000829925"/>
    </source>
</evidence>